<dbReference type="InterPro" id="IPR029787">
    <property type="entry name" value="Nucleotide_cyclase"/>
</dbReference>
<protein>
    <submittedName>
        <fullName evidence="3">GGDEF domain-containing phosphodiesterase</fullName>
        <ecNumber evidence="3">3.1.4.52</ecNumber>
    </submittedName>
</protein>
<dbReference type="InterPro" id="IPR050706">
    <property type="entry name" value="Cyclic-di-GMP_PDE-like"/>
</dbReference>
<dbReference type="CDD" id="cd01948">
    <property type="entry name" value="EAL"/>
    <property type="match status" value="1"/>
</dbReference>
<feature type="domain" description="EAL" evidence="1">
    <location>
        <begin position="201"/>
        <end position="453"/>
    </location>
</feature>
<dbReference type="Gene3D" id="3.30.70.270">
    <property type="match status" value="1"/>
</dbReference>
<dbReference type="SUPFAM" id="SSF55073">
    <property type="entry name" value="Nucleotide cyclase"/>
    <property type="match status" value="1"/>
</dbReference>
<organism evidence="3 4">
    <name type="scientific">[Lactobacillus] rogosae</name>
    <dbReference type="NCBI Taxonomy" id="706562"/>
    <lineage>
        <taxon>Bacteria</taxon>
        <taxon>Bacillati</taxon>
        <taxon>Bacillota</taxon>
        <taxon>Clostridia</taxon>
        <taxon>Lachnospirales</taxon>
        <taxon>Lachnospiraceae</taxon>
        <taxon>Lachnospira</taxon>
    </lineage>
</organism>
<dbReference type="EC" id="3.1.4.52" evidence="3"/>
<reference evidence="3 4" key="1">
    <citation type="submission" date="2024-03" db="EMBL/GenBank/DDBJ databases">
        <title>Human intestinal bacterial collection.</title>
        <authorList>
            <person name="Pauvert C."/>
            <person name="Hitch T.C.A."/>
            <person name="Clavel T."/>
        </authorList>
    </citation>
    <scope>NUCLEOTIDE SEQUENCE [LARGE SCALE GENOMIC DNA]</scope>
    <source>
        <strain evidence="3 4">CLA-AA-H255</strain>
    </source>
</reference>
<sequence length="454" mass="51985">MGNAGDNTKDNTTNSKIVSDELYLYSLKKMADLNAKKNESPLTGLYGIKAFFYEANELMKNNSDKKFAVIRMDIYHFKTVNEFCGREEADKLLKYISGLFCDYEGEFCVAGHFRADIFVLCTSFDDKQELIDIVNSIKSRIDQYNIQCKVLPAFGICINHNNMDVSLMCDYADLAIKKIKGKVFKTYEFYDNAMRESMLLEKKIENDVLPALKNDYIKAYVQPKVNMHNGHIIGGEALVRWQNDKEMIYPDQFIPVLEKNGYVIDVDNFIWNKVCACIKMMEDKGIEPVPISVNVSRMHVYQEKFTENLKNMAGEYGIDPKYIPLEITESAFTKEEGSLFKKVQSLQGYGFKFSMDDFGSGYSSLGMLKSERVDEVKIDKTFVDDIATDKGKVLLGNVIRMINELGIDMIAEGVETKEQADFLKENGCMYAQGYYYYKPMPIEEFAKLLENSAR</sequence>
<dbReference type="PROSITE" id="PS50887">
    <property type="entry name" value="GGDEF"/>
    <property type="match status" value="1"/>
</dbReference>
<dbReference type="SMART" id="SM00267">
    <property type="entry name" value="GGDEF"/>
    <property type="match status" value="1"/>
</dbReference>
<dbReference type="PROSITE" id="PS50883">
    <property type="entry name" value="EAL"/>
    <property type="match status" value="1"/>
</dbReference>
<feature type="domain" description="GGDEF" evidence="2">
    <location>
        <begin position="65"/>
        <end position="192"/>
    </location>
</feature>
<name>A0ABV1BRQ6_9FIRM</name>
<keyword evidence="3" id="KW-0378">Hydrolase</keyword>
<dbReference type="InterPro" id="IPR043128">
    <property type="entry name" value="Rev_trsase/Diguanyl_cyclase"/>
</dbReference>
<dbReference type="SUPFAM" id="SSF141868">
    <property type="entry name" value="EAL domain-like"/>
    <property type="match status" value="1"/>
</dbReference>
<evidence type="ECO:0000259" key="2">
    <source>
        <dbReference type="PROSITE" id="PS50887"/>
    </source>
</evidence>
<dbReference type="PANTHER" id="PTHR33121:SF70">
    <property type="entry name" value="SIGNALING PROTEIN YKOW"/>
    <property type="match status" value="1"/>
</dbReference>
<dbReference type="GO" id="GO:0071111">
    <property type="term" value="F:cyclic-guanylate-specific phosphodiesterase activity"/>
    <property type="evidence" value="ECO:0007669"/>
    <property type="project" value="UniProtKB-EC"/>
</dbReference>
<dbReference type="RefSeq" id="WP_349153116.1">
    <property type="nucleotide sequence ID" value="NZ_JBBMER010000001.1"/>
</dbReference>
<dbReference type="Gene3D" id="3.20.20.450">
    <property type="entry name" value="EAL domain"/>
    <property type="match status" value="1"/>
</dbReference>
<comment type="caution">
    <text evidence="3">The sequence shown here is derived from an EMBL/GenBank/DDBJ whole genome shotgun (WGS) entry which is preliminary data.</text>
</comment>
<dbReference type="InterPro" id="IPR035919">
    <property type="entry name" value="EAL_sf"/>
</dbReference>
<evidence type="ECO:0000259" key="1">
    <source>
        <dbReference type="PROSITE" id="PS50883"/>
    </source>
</evidence>
<dbReference type="Pfam" id="PF00563">
    <property type="entry name" value="EAL"/>
    <property type="match status" value="1"/>
</dbReference>
<accession>A0ABV1BRQ6</accession>
<dbReference type="EMBL" id="JBBMER010000001">
    <property type="protein sequence ID" value="MEQ2378446.1"/>
    <property type="molecule type" value="Genomic_DNA"/>
</dbReference>
<gene>
    <name evidence="3" type="ORF">WMO14_00915</name>
</gene>
<dbReference type="SMART" id="SM00052">
    <property type="entry name" value="EAL"/>
    <property type="match status" value="1"/>
</dbReference>
<keyword evidence="4" id="KW-1185">Reference proteome</keyword>
<dbReference type="Proteomes" id="UP001442364">
    <property type="component" value="Unassembled WGS sequence"/>
</dbReference>
<proteinExistence type="predicted"/>
<dbReference type="Pfam" id="PF00990">
    <property type="entry name" value="GGDEF"/>
    <property type="match status" value="1"/>
</dbReference>
<evidence type="ECO:0000313" key="4">
    <source>
        <dbReference type="Proteomes" id="UP001442364"/>
    </source>
</evidence>
<dbReference type="InterPro" id="IPR001633">
    <property type="entry name" value="EAL_dom"/>
</dbReference>
<dbReference type="PANTHER" id="PTHR33121">
    <property type="entry name" value="CYCLIC DI-GMP PHOSPHODIESTERASE PDEF"/>
    <property type="match status" value="1"/>
</dbReference>
<dbReference type="InterPro" id="IPR000160">
    <property type="entry name" value="GGDEF_dom"/>
</dbReference>
<evidence type="ECO:0000313" key="3">
    <source>
        <dbReference type="EMBL" id="MEQ2378446.1"/>
    </source>
</evidence>